<dbReference type="EMBL" id="RJVJ01000001">
    <property type="protein sequence ID" value="ROR44714.1"/>
    <property type="molecule type" value="Genomic_DNA"/>
</dbReference>
<sequence length="199" mass="21728">MRGIDGALYHAGTDHTGAPVVTVFSPGYQETVPALWPTDDWTTHRADSDGPFHPLSTWRPTRADYEDLVLAYLAQRPRELADLGTWVPVDVFTTHVRYGIYEAMLALHTEAAAVTTEAIEARVRLSITALSPRLAALVTSTMDTASYLRRLLLTPSTSVEALDAAVHLVMTDWKAVATTAQPNSSGNTRTLPAQLQDQT</sequence>
<comment type="caution">
    <text evidence="2">The sequence shown here is derived from an EMBL/GenBank/DDBJ whole genome shotgun (WGS) entry which is preliminary data.</text>
</comment>
<evidence type="ECO:0000256" key="1">
    <source>
        <dbReference type="SAM" id="MobiDB-lite"/>
    </source>
</evidence>
<reference evidence="2 3" key="1">
    <citation type="submission" date="2018-11" db="EMBL/GenBank/DDBJ databases">
        <title>Sequencing the genomes of 1000 actinobacteria strains.</title>
        <authorList>
            <person name="Klenk H.-P."/>
        </authorList>
    </citation>
    <scope>NUCLEOTIDE SEQUENCE [LARGE SCALE GENOMIC DNA]</scope>
    <source>
        <strain evidence="2 3">DSM 44780</strain>
    </source>
</reference>
<evidence type="ECO:0000313" key="3">
    <source>
        <dbReference type="Proteomes" id="UP000267408"/>
    </source>
</evidence>
<dbReference type="OrthoDB" id="4350276at2"/>
<dbReference type="Proteomes" id="UP000267408">
    <property type="component" value="Unassembled WGS sequence"/>
</dbReference>
<protein>
    <submittedName>
        <fullName evidence="2">Uncharacterized protein</fullName>
    </submittedName>
</protein>
<name>A0A8G1UKL1_9ACTN</name>
<dbReference type="Gene3D" id="1.10.860.10">
    <property type="entry name" value="DNAb Helicase, Chain A"/>
    <property type="match status" value="1"/>
</dbReference>
<accession>A0A8G1UKL1</accession>
<dbReference type="RefSeq" id="WP_123556179.1">
    <property type="nucleotide sequence ID" value="NZ_RJVJ01000001.1"/>
</dbReference>
<proteinExistence type="predicted"/>
<evidence type="ECO:0000313" key="2">
    <source>
        <dbReference type="EMBL" id="ROR44714.1"/>
    </source>
</evidence>
<feature type="region of interest" description="Disordered" evidence="1">
    <location>
        <begin position="179"/>
        <end position="199"/>
    </location>
</feature>
<gene>
    <name evidence="2" type="ORF">EDD39_2921</name>
</gene>
<dbReference type="AlphaFoldDB" id="A0A8G1UKL1"/>
<organism evidence="2 3">
    <name type="scientific">Kitasatospora cineracea</name>
    <dbReference type="NCBI Taxonomy" id="88074"/>
    <lineage>
        <taxon>Bacteria</taxon>
        <taxon>Bacillati</taxon>
        <taxon>Actinomycetota</taxon>
        <taxon>Actinomycetes</taxon>
        <taxon>Kitasatosporales</taxon>
        <taxon>Streptomycetaceae</taxon>
        <taxon>Kitasatospora</taxon>
    </lineage>
</organism>
<dbReference type="InterPro" id="IPR016136">
    <property type="entry name" value="DNA_helicase_N/primase_C"/>
</dbReference>